<gene>
    <name evidence="4" type="ORF">C0Q90_12470</name>
</gene>
<dbReference type="InterPro" id="IPR051635">
    <property type="entry name" value="SNAT-like"/>
</dbReference>
<dbReference type="PROSITE" id="PS51186">
    <property type="entry name" value="GNAT"/>
    <property type="match status" value="1"/>
</dbReference>
<dbReference type="PANTHER" id="PTHR10908:SF0">
    <property type="entry name" value="SEROTONIN N-ACETYLTRANSFERASE"/>
    <property type="match status" value="1"/>
</dbReference>
<dbReference type="AlphaFoldDB" id="A0AB36X8T9"/>
<dbReference type="Gene3D" id="3.40.630.30">
    <property type="match status" value="1"/>
</dbReference>
<dbReference type="PANTHER" id="PTHR10908">
    <property type="entry name" value="SEROTONIN N-ACETYLTRANSFERASE"/>
    <property type="match status" value="1"/>
</dbReference>
<dbReference type="CDD" id="cd04301">
    <property type="entry name" value="NAT_SF"/>
    <property type="match status" value="1"/>
</dbReference>
<proteinExistence type="predicted"/>
<evidence type="ECO:0000256" key="1">
    <source>
        <dbReference type="ARBA" id="ARBA00022679"/>
    </source>
</evidence>
<accession>A0AB36X8T9</accession>
<dbReference type="Proteomes" id="UP000234512">
    <property type="component" value="Unassembled WGS sequence"/>
</dbReference>
<protein>
    <submittedName>
        <fullName evidence="4">N-acetyltransferase</fullName>
    </submittedName>
</protein>
<dbReference type="InterPro" id="IPR000182">
    <property type="entry name" value="GNAT_dom"/>
</dbReference>
<evidence type="ECO:0000256" key="2">
    <source>
        <dbReference type="ARBA" id="ARBA00023315"/>
    </source>
</evidence>
<dbReference type="EMBL" id="PKQJ01000017">
    <property type="protein sequence ID" value="PLC45500.1"/>
    <property type="molecule type" value="Genomic_DNA"/>
</dbReference>
<dbReference type="InterPro" id="IPR016181">
    <property type="entry name" value="Acyl_CoA_acyltransferase"/>
</dbReference>
<keyword evidence="1" id="KW-0808">Transferase</keyword>
<dbReference type="Pfam" id="PF00583">
    <property type="entry name" value="Acetyltransf_1"/>
    <property type="match status" value="1"/>
</dbReference>
<sequence length="166" mass="18526">MKLHFSKAQLNDLDTIMTIETAGFTPQEAATRTCMASRITNYPDTFIVARAGGTIVGYVVGPATDQPTITDDLFSTSQPNRPDDPYIAVLSLAVSPRHRHQNVGSQLLVLEQLTQIARTQNRQAITLTCLQRLIPFYEHQGFQNEGRAASTHAGEVWYNMVKKMLY</sequence>
<evidence type="ECO:0000313" key="4">
    <source>
        <dbReference type="EMBL" id="PLC45500.1"/>
    </source>
</evidence>
<dbReference type="GO" id="GO:0008080">
    <property type="term" value="F:N-acetyltransferase activity"/>
    <property type="evidence" value="ECO:0007669"/>
    <property type="project" value="UniProtKB-ARBA"/>
</dbReference>
<feature type="domain" description="N-acetyltransferase" evidence="3">
    <location>
        <begin position="3"/>
        <end position="165"/>
    </location>
</feature>
<reference evidence="4 5" key="1">
    <citation type="journal article" date="2018" name="Genome Announc.">
        <title>Draft Genome Sequence of Lactobacillus paracasei DUP 13076, Which Exhibits Potent Antipathogenic Effects against Salmonella enterica Serovars Enteritidis, Typhimurium, and Heidelberg.</title>
        <authorList>
            <person name="Muyyarikkandy M.S."/>
            <person name="Alqahtani F.H."/>
            <person name="Mandoiu I."/>
            <person name="Amalaradjou M.A."/>
        </authorList>
    </citation>
    <scope>NUCLEOTIDE SEQUENCE [LARGE SCALE GENOMIC DNA]</scope>
    <source>
        <strain evidence="4 5">DUP 13076</strain>
    </source>
</reference>
<evidence type="ECO:0000313" key="5">
    <source>
        <dbReference type="Proteomes" id="UP000234512"/>
    </source>
</evidence>
<comment type="caution">
    <text evidence="4">The sequence shown here is derived from an EMBL/GenBank/DDBJ whole genome shotgun (WGS) entry which is preliminary data.</text>
</comment>
<keyword evidence="2" id="KW-0012">Acyltransferase</keyword>
<dbReference type="RefSeq" id="WP_101869762.1">
    <property type="nucleotide sequence ID" value="NZ_PKQJ01000017.1"/>
</dbReference>
<name>A0AB36X8T9_LACPA</name>
<organism evidence="4 5">
    <name type="scientific">Lacticaseibacillus paracasei</name>
    <name type="common">Lactobacillus paracasei</name>
    <dbReference type="NCBI Taxonomy" id="1597"/>
    <lineage>
        <taxon>Bacteria</taxon>
        <taxon>Bacillati</taxon>
        <taxon>Bacillota</taxon>
        <taxon>Bacilli</taxon>
        <taxon>Lactobacillales</taxon>
        <taxon>Lactobacillaceae</taxon>
        <taxon>Lacticaseibacillus</taxon>
    </lineage>
</organism>
<dbReference type="SUPFAM" id="SSF55729">
    <property type="entry name" value="Acyl-CoA N-acyltransferases (Nat)"/>
    <property type="match status" value="1"/>
</dbReference>
<evidence type="ECO:0000259" key="3">
    <source>
        <dbReference type="PROSITE" id="PS51186"/>
    </source>
</evidence>